<gene>
    <name evidence="2" type="ORF">Q31b_28130</name>
</gene>
<proteinExistence type="predicted"/>
<dbReference type="Proteomes" id="UP000315471">
    <property type="component" value="Unassembled WGS sequence"/>
</dbReference>
<organism evidence="2 3">
    <name type="scientific">Novipirellula aureliae</name>
    <dbReference type="NCBI Taxonomy" id="2527966"/>
    <lineage>
        <taxon>Bacteria</taxon>
        <taxon>Pseudomonadati</taxon>
        <taxon>Planctomycetota</taxon>
        <taxon>Planctomycetia</taxon>
        <taxon>Pirellulales</taxon>
        <taxon>Pirellulaceae</taxon>
        <taxon>Novipirellula</taxon>
    </lineage>
</organism>
<protein>
    <submittedName>
        <fullName evidence="2">Uncharacterized protein</fullName>
    </submittedName>
</protein>
<evidence type="ECO:0000313" key="2">
    <source>
        <dbReference type="EMBL" id="TWU41369.1"/>
    </source>
</evidence>
<accession>A0A5C6E2J1</accession>
<name>A0A5C6E2J1_9BACT</name>
<dbReference type="EMBL" id="SJPY01000004">
    <property type="protein sequence ID" value="TWU41369.1"/>
    <property type="molecule type" value="Genomic_DNA"/>
</dbReference>
<feature type="region of interest" description="Disordered" evidence="1">
    <location>
        <begin position="76"/>
        <end position="98"/>
    </location>
</feature>
<evidence type="ECO:0000256" key="1">
    <source>
        <dbReference type="SAM" id="MobiDB-lite"/>
    </source>
</evidence>
<reference evidence="2 3" key="1">
    <citation type="submission" date="2019-02" db="EMBL/GenBank/DDBJ databases">
        <title>Deep-cultivation of Planctomycetes and their phenomic and genomic characterization uncovers novel biology.</title>
        <authorList>
            <person name="Wiegand S."/>
            <person name="Jogler M."/>
            <person name="Boedeker C."/>
            <person name="Pinto D."/>
            <person name="Vollmers J."/>
            <person name="Rivas-Marin E."/>
            <person name="Kohn T."/>
            <person name="Peeters S.H."/>
            <person name="Heuer A."/>
            <person name="Rast P."/>
            <person name="Oberbeckmann S."/>
            <person name="Bunk B."/>
            <person name="Jeske O."/>
            <person name="Meyerdierks A."/>
            <person name="Storesund J.E."/>
            <person name="Kallscheuer N."/>
            <person name="Luecker S."/>
            <person name="Lage O.M."/>
            <person name="Pohl T."/>
            <person name="Merkel B.J."/>
            <person name="Hornburger P."/>
            <person name="Mueller R.-W."/>
            <person name="Bruemmer F."/>
            <person name="Labrenz M."/>
            <person name="Spormann A.M."/>
            <person name="Op Den Camp H."/>
            <person name="Overmann J."/>
            <person name="Amann R."/>
            <person name="Jetten M.S.M."/>
            <person name="Mascher T."/>
            <person name="Medema M.H."/>
            <person name="Devos D.P."/>
            <person name="Kaster A.-K."/>
            <person name="Ovreas L."/>
            <person name="Rohde M."/>
            <person name="Galperin M.Y."/>
            <person name="Jogler C."/>
        </authorList>
    </citation>
    <scope>NUCLEOTIDE SEQUENCE [LARGE SCALE GENOMIC DNA]</scope>
    <source>
        <strain evidence="2 3">Q31b</strain>
    </source>
</reference>
<comment type="caution">
    <text evidence="2">The sequence shown here is derived from an EMBL/GenBank/DDBJ whole genome shotgun (WGS) entry which is preliminary data.</text>
</comment>
<keyword evidence="3" id="KW-1185">Reference proteome</keyword>
<dbReference type="AlphaFoldDB" id="A0A5C6E2J1"/>
<sequence>MEIPDYLMKSPNCHAKSPNCHAKSPELARETLCPVGWVWVMSRQGTQAGYGLCRLALPSENVFSLWGDGGRNRVKPVGGSLPLEEQSDTGRSSLRDSHVHHLVRAGVGDFKLNRMNG</sequence>
<evidence type="ECO:0000313" key="3">
    <source>
        <dbReference type="Proteomes" id="UP000315471"/>
    </source>
</evidence>